<feature type="transmembrane region" description="Helical" evidence="3">
    <location>
        <begin position="152"/>
        <end position="178"/>
    </location>
</feature>
<dbReference type="Pfam" id="PF00990">
    <property type="entry name" value="GGDEF"/>
    <property type="match status" value="1"/>
</dbReference>
<feature type="transmembrane region" description="Helical" evidence="3">
    <location>
        <begin position="60"/>
        <end position="81"/>
    </location>
</feature>
<dbReference type="PROSITE" id="PS50887">
    <property type="entry name" value="GGDEF"/>
    <property type="match status" value="1"/>
</dbReference>
<dbReference type="CDD" id="cd01949">
    <property type="entry name" value="GGDEF"/>
    <property type="match status" value="1"/>
</dbReference>
<keyword evidence="3" id="KW-0472">Membrane</keyword>
<evidence type="ECO:0000259" key="4">
    <source>
        <dbReference type="PROSITE" id="PS50887"/>
    </source>
</evidence>
<dbReference type="EMBL" id="BJCL01000016">
    <property type="protein sequence ID" value="GCL65439.1"/>
    <property type="molecule type" value="Genomic_DNA"/>
</dbReference>
<dbReference type="PANTHER" id="PTHR45138:SF9">
    <property type="entry name" value="DIGUANYLATE CYCLASE DGCM-RELATED"/>
    <property type="match status" value="1"/>
</dbReference>
<name>A0A480AUS8_9BURK</name>
<evidence type="ECO:0000313" key="5">
    <source>
        <dbReference type="EMBL" id="GCL65439.1"/>
    </source>
</evidence>
<comment type="caution">
    <text evidence="5">The sequence shown here is derived from an EMBL/GenBank/DDBJ whole genome shotgun (WGS) entry which is preliminary data.</text>
</comment>
<dbReference type="SUPFAM" id="SSF55073">
    <property type="entry name" value="Nucleotide cyclase"/>
    <property type="match status" value="1"/>
</dbReference>
<evidence type="ECO:0000256" key="3">
    <source>
        <dbReference type="SAM" id="Phobius"/>
    </source>
</evidence>
<dbReference type="OrthoDB" id="9813903at2"/>
<dbReference type="NCBIfam" id="TIGR00254">
    <property type="entry name" value="GGDEF"/>
    <property type="match status" value="1"/>
</dbReference>
<proteinExistence type="predicted"/>
<gene>
    <name evidence="5" type="ORF">AQPW35_45200</name>
</gene>
<dbReference type="FunFam" id="3.30.70.270:FF:000001">
    <property type="entry name" value="Diguanylate cyclase domain protein"/>
    <property type="match status" value="1"/>
</dbReference>
<feature type="transmembrane region" description="Helical" evidence="3">
    <location>
        <begin position="120"/>
        <end position="140"/>
    </location>
</feature>
<feature type="transmembrane region" description="Helical" evidence="3">
    <location>
        <begin position="93"/>
        <end position="114"/>
    </location>
</feature>
<reference evidence="6" key="1">
    <citation type="submission" date="2019-03" db="EMBL/GenBank/DDBJ databases">
        <title>Aquabacterium pictum sp.nov., the first bacteriochlorophyll a-containing freshwater bacterium in the genus Aquabacterium of the class Betaproteobacteria.</title>
        <authorList>
            <person name="Hirose S."/>
            <person name="Tank M."/>
            <person name="Hara E."/>
            <person name="Tamaki H."/>
            <person name="Takaichi S."/>
            <person name="Haruta S."/>
            <person name="Hanada S."/>
        </authorList>
    </citation>
    <scope>NUCLEOTIDE SEQUENCE [LARGE SCALE GENOMIC DNA]</scope>
    <source>
        <strain evidence="6">W35</strain>
    </source>
</reference>
<evidence type="ECO:0000313" key="6">
    <source>
        <dbReference type="Proteomes" id="UP000301751"/>
    </source>
</evidence>
<feature type="transmembrane region" description="Helical" evidence="3">
    <location>
        <begin position="190"/>
        <end position="210"/>
    </location>
</feature>
<feature type="domain" description="GGDEF" evidence="4">
    <location>
        <begin position="249"/>
        <end position="385"/>
    </location>
</feature>
<keyword evidence="3" id="KW-1133">Transmembrane helix</keyword>
<organism evidence="5 6">
    <name type="scientific">Pseudaquabacterium pictum</name>
    <dbReference type="NCBI Taxonomy" id="2315236"/>
    <lineage>
        <taxon>Bacteria</taxon>
        <taxon>Pseudomonadati</taxon>
        <taxon>Pseudomonadota</taxon>
        <taxon>Betaproteobacteria</taxon>
        <taxon>Burkholderiales</taxon>
        <taxon>Sphaerotilaceae</taxon>
        <taxon>Pseudaquabacterium</taxon>
    </lineage>
</organism>
<dbReference type="EC" id="2.7.7.65" evidence="1"/>
<evidence type="ECO:0000256" key="2">
    <source>
        <dbReference type="ARBA" id="ARBA00034247"/>
    </source>
</evidence>
<dbReference type="GO" id="GO:0052621">
    <property type="term" value="F:diguanylate cyclase activity"/>
    <property type="evidence" value="ECO:0007669"/>
    <property type="project" value="UniProtKB-EC"/>
</dbReference>
<dbReference type="InterPro" id="IPR043128">
    <property type="entry name" value="Rev_trsase/Diguanyl_cyclase"/>
</dbReference>
<evidence type="ECO:0000256" key="1">
    <source>
        <dbReference type="ARBA" id="ARBA00012528"/>
    </source>
</evidence>
<sequence length="387" mass="40368">MDPSTVILILALNLIAIGGLLAMIGRRMDDAAGMRGFATGSLVFGLAYLLRLALGHASTSLAAVLPDAAMVYATLCYATGLRQFGGRPPLGQRAIAGWTLGFATLSLACTLAWQDVGRHAVLNAGLAHNYLWLSVLATLGTRRVIGTMRWPLTVLAVITGMLGLLTAVRAVAAVSLGVQPLFNGLPAQIYYGYATITTVLLGPNLLWMVFVQLNDRLARLATHDPLTGLLNRNGLDAALDRHFGSRPAQALVLCQIDIDHFKQINDSHGHAAGDAVLQGVAGTLAAHVRGGDFVARLGGEEFLVGCCGAGLAQDQALALAERLRDALAAQSHPLAGGTSLRCTVSIGVSPAIVARSGWEAALRAADAALYQAKHAGRNRVVVAAPSV</sequence>
<keyword evidence="3" id="KW-0812">Transmembrane</keyword>
<dbReference type="InterPro" id="IPR050469">
    <property type="entry name" value="Diguanylate_Cyclase"/>
</dbReference>
<keyword evidence="6" id="KW-1185">Reference proteome</keyword>
<dbReference type="Proteomes" id="UP000301751">
    <property type="component" value="Unassembled WGS sequence"/>
</dbReference>
<feature type="transmembrane region" description="Helical" evidence="3">
    <location>
        <begin position="36"/>
        <end position="54"/>
    </location>
</feature>
<dbReference type="InterPro" id="IPR000160">
    <property type="entry name" value="GGDEF_dom"/>
</dbReference>
<dbReference type="Gene3D" id="3.30.70.270">
    <property type="match status" value="1"/>
</dbReference>
<feature type="transmembrane region" description="Helical" evidence="3">
    <location>
        <begin position="6"/>
        <end position="24"/>
    </location>
</feature>
<comment type="catalytic activity">
    <reaction evidence="2">
        <text>2 GTP = 3',3'-c-di-GMP + 2 diphosphate</text>
        <dbReference type="Rhea" id="RHEA:24898"/>
        <dbReference type="ChEBI" id="CHEBI:33019"/>
        <dbReference type="ChEBI" id="CHEBI:37565"/>
        <dbReference type="ChEBI" id="CHEBI:58805"/>
        <dbReference type="EC" id="2.7.7.65"/>
    </reaction>
</comment>
<accession>A0A480AUS8</accession>
<dbReference type="RefSeq" id="WP_137735152.1">
    <property type="nucleotide sequence ID" value="NZ_BJCL01000016.1"/>
</dbReference>
<dbReference type="AlphaFoldDB" id="A0A480AUS8"/>
<protein>
    <recommendedName>
        <fullName evidence="1">diguanylate cyclase</fullName>
        <ecNumber evidence="1">2.7.7.65</ecNumber>
    </recommendedName>
</protein>
<dbReference type="InterPro" id="IPR029787">
    <property type="entry name" value="Nucleotide_cyclase"/>
</dbReference>
<dbReference type="PANTHER" id="PTHR45138">
    <property type="entry name" value="REGULATORY COMPONENTS OF SENSORY TRANSDUCTION SYSTEM"/>
    <property type="match status" value="1"/>
</dbReference>
<dbReference type="SMART" id="SM00267">
    <property type="entry name" value="GGDEF"/>
    <property type="match status" value="1"/>
</dbReference>